<dbReference type="RefSeq" id="WP_008659862.1">
    <property type="nucleotide sequence ID" value="NZ_ANMO01000208.1"/>
</dbReference>
<accession>M2AZ82</accession>
<comment type="caution">
    <text evidence="2">The sequence shown here is derived from an EMBL/GenBank/DDBJ whole genome shotgun (WGS) entry which is preliminary data.</text>
</comment>
<proteinExistence type="predicted"/>
<gene>
    <name evidence="2" type="ORF">RE6C_04426</name>
</gene>
<name>M2AZ82_9BACT</name>
<keyword evidence="3" id="KW-1185">Reference proteome</keyword>
<dbReference type="InterPro" id="IPR049241">
    <property type="entry name" value="DUF6876"/>
</dbReference>
<reference evidence="2" key="1">
    <citation type="submission" date="2012-11" db="EMBL/GenBank/DDBJ databases">
        <title>Permanent draft genomes of Rhodopirellula europaea strain SH398 and 6C.</title>
        <authorList>
            <person name="Richter M."/>
            <person name="Richter-Heitmann T."/>
            <person name="Frank C."/>
            <person name="Harder J."/>
            <person name="Glockner F.O."/>
        </authorList>
    </citation>
    <scope>NUCLEOTIDE SEQUENCE</scope>
    <source>
        <strain evidence="2">6C</strain>
    </source>
</reference>
<dbReference type="EMBL" id="ANMO01000208">
    <property type="protein sequence ID" value="EMB14858.1"/>
    <property type="molecule type" value="Genomic_DNA"/>
</dbReference>
<protein>
    <recommendedName>
        <fullName evidence="1">DUF6876 domain-containing protein</fullName>
    </recommendedName>
</protein>
<reference evidence="2" key="2">
    <citation type="journal article" date="2013" name="Mar. Genomics">
        <title>Expression of sulfatases in Rhodopirellula baltica and the diversity of sulfatases in the genus Rhodopirellula.</title>
        <authorList>
            <person name="Wegner C.E."/>
            <person name="Richter-Heitmann T."/>
            <person name="Klindworth A."/>
            <person name="Klockow C."/>
            <person name="Richter M."/>
            <person name="Achstetter T."/>
            <person name="Glockner F.O."/>
            <person name="Harder J."/>
        </authorList>
    </citation>
    <scope>NUCLEOTIDE SEQUENCE [LARGE SCALE GENOMIC DNA]</scope>
    <source>
        <strain evidence="2">6C</strain>
    </source>
</reference>
<evidence type="ECO:0000313" key="3">
    <source>
        <dbReference type="Proteomes" id="UP000011529"/>
    </source>
</evidence>
<dbReference type="AlphaFoldDB" id="M2AZ82"/>
<organism evidence="2 3">
    <name type="scientific">Rhodopirellula europaea 6C</name>
    <dbReference type="NCBI Taxonomy" id="1263867"/>
    <lineage>
        <taxon>Bacteria</taxon>
        <taxon>Pseudomonadati</taxon>
        <taxon>Planctomycetota</taxon>
        <taxon>Planctomycetia</taxon>
        <taxon>Pirellulales</taxon>
        <taxon>Pirellulaceae</taxon>
        <taxon>Rhodopirellula</taxon>
    </lineage>
</organism>
<dbReference type="Proteomes" id="UP000011529">
    <property type="component" value="Unassembled WGS sequence"/>
</dbReference>
<evidence type="ECO:0000259" key="1">
    <source>
        <dbReference type="Pfam" id="PF21781"/>
    </source>
</evidence>
<feature type="domain" description="DUF6876" evidence="1">
    <location>
        <begin position="5"/>
        <end position="130"/>
    </location>
</feature>
<dbReference type="PATRIC" id="fig|1263867.3.peg.4741"/>
<evidence type="ECO:0000313" key="2">
    <source>
        <dbReference type="EMBL" id="EMB14858.1"/>
    </source>
</evidence>
<sequence>MNNFSKSDLAQFTGDDIRYQSLNPRVIYTPGVRHLAENAHAFWLIDAIASYFVGPTMRRAIASDDRLSTLQFWRLEVDDDQTACLYAVADKGIKPFIVQAIDYSDFPFDSIDIWAGFDGHYWTLYLPSEH</sequence>
<dbReference type="Pfam" id="PF21781">
    <property type="entry name" value="DUF6876"/>
    <property type="match status" value="1"/>
</dbReference>